<keyword evidence="2" id="KW-1185">Reference proteome</keyword>
<dbReference type="PANTHER" id="PTHR35205">
    <property type="entry name" value="NB-ARC AND TPR DOMAIN PROTEIN"/>
    <property type="match status" value="1"/>
</dbReference>
<dbReference type="STRING" id="454130.A0A0U5FSY7"/>
<evidence type="ECO:0008006" key="3">
    <source>
        <dbReference type="Google" id="ProtNLM"/>
    </source>
</evidence>
<evidence type="ECO:0000313" key="2">
    <source>
        <dbReference type="Proteomes" id="UP000054771"/>
    </source>
</evidence>
<proteinExistence type="predicted"/>
<dbReference type="PANTHER" id="PTHR35205:SF1">
    <property type="entry name" value="ZU5 DOMAIN-CONTAINING PROTEIN"/>
    <property type="match status" value="1"/>
</dbReference>
<dbReference type="SUPFAM" id="SSF52540">
    <property type="entry name" value="P-loop containing nucleoside triphosphate hydrolases"/>
    <property type="match status" value="1"/>
</dbReference>
<reference evidence="2" key="1">
    <citation type="journal article" date="2016" name="Genome Announc.">
        <title>Draft genome sequences of fungus Aspergillus calidoustus.</title>
        <authorList>
            <person name="Horn F."/>
            <person name="Linde J."/>
            <person name="Mattern D.J."/>
            <person name="Walther G."/>
            <person name="Guthke R."/>
            <person name="Scherlach K."/>
            <person name="Martin K."/>
            <person name="Brakhage A.A."/>
            <person name="Petzke L."/>
            <person name="Valiante V."/>
        </authorList>
    </citation>
    <scope>NUCLEOTIDE SEQUENCE [LARGE SCALE GENOMIC DNA]</scope>
    <source>
        <strain evidence="2">SF006504</strain>
    </source>
</reference>
<sequence length="238" mass="26985">MFIRGGFLYRNHSGRYQPWIPQSSTDSGLPARTHKKRFSYSAFWAWGCRIAIEFGHETWAKFQASVFWVSASNITRFHEGYTSTFDKHISLDAEEKCDKLTSVKDWLDQEHHDWVLIIDNADETALFGGSKAGKEDDEAASILKFLPVSQHGVTLITTRNRAAGVKFTKGLANTLIEVQPMTSEKSKCLIKRTVTDRYLEESDMDELSDLLGHLPLTIVQAAAFMQESLISISEYIEL</sequence>
<organism evidence="1 2">
    <name type="scientific">Aspergillus calidoustus</name>
    <dbReference type="NCBI Taxonomy" id="454130"/>
    <lineage>
        <taxon>Eukaryota</taxon>
        <taxon>Fungi</taxon>
        <taxon>Dikarya</taxon>
        <taxon>Ascomycota</taxon>
        <taxon>Pezizomycotina</taxon>
        <taxon>Eurotiomycetes</taxon>
        <taxon>Eurotiomycetidae</taxon>
        <taxon>Eurotiales</taxon>
        <taxon>Aspergillaceae</taxon>
        <taxon>Aspergillus</taxon>
        <taxon>Aspergillus subgen. Nidulantes</taxon>
    </lineage>
</organism>
<dbReference type="Proteomes" id="UP000054771">
    <property type="component" value="Unassembled WGS sequence"/>
</dbReference>
<dbReference type="EMBL" id="CDMC01000003">
    <property type="protein sequence ID" value="CEL02523.1"/>
    <property type="molecule type" value="Genomic_DNA"/>
</dbReference>
<dbReference type="OrthoDB" id="5986190at2759"/>
<accession>A0A0U5FSY7</accession>
<protein>
    <recommendedName>
        <fullName evidence="3">NB-ARC domain-containing protein</fullName>
    </recommendedName>
</protein>
<dbReference type="AlphaFoldDB" id="A0A0U5FSY7"/>
<dbReference type="InterPro" id="IPR027417">
    <property type="entry name" value="P-loop_NTPase"/>
</dbReference>
<dbReference type="Gene3D" id="3.40.50.300">
    <property type="entry name" value="P-loop containing nucleotide triphosphate hydrolases"/>
    <property type="match status" value="1"/>
</dbReference>
<name>A0A0U5FSY7_ASPCI</name>
<evidence type="ECO:0000313" key="1">
    <source>
        <dbReference type="EMBL" id="CEL02523.1"/>
    </source>
</evidence>
<gene>
    <name evidence="1" type="ORF">ASPCAL03692</name>
</gene>